<keyword evidence="1" id="KW-0812">Transmembrane</keyword>
<dbReference type="AlphaFoldDB" id="A0A1F6T773"/>
<proteinExistence type="predicted"/>
<dbReference type="Proteomes" id="UP000178379">
    <property type="component" value="Unassembled WGS sequence"/>
</dbReference>
<protein>
    <submittedName>
        <fullName evidence="2">Uncharacterized protein</fullName>
    </submittedName>
</protein>
<keyword evidence="1" id="KW-1133">Transmembrane helix</keyword>
<name>A0A1F6T773_9PROT</name>
<feature type="transmembrane region" description="Helical" evidence="1">
    <location>
        <begin position="107"/>
        <end position="126"/>
    </location>
</feature>
<sequence>MEERPSRKPLSSTAIWLIALTLTMGAWAAGRFEWYTPGSDFGYYLGMAGGIMMLLLLLYPLRKHVRFLNWTGKLPGWFRFHMFLGIAGPLLILYHSTLHVGSLNAKVALYSMILVAGSGIFGRFFYTKIHHGLYGRHSTLQERQERLGLTGGEVKSKFHFAPSVETRLKALEAYASAEASPGMLGIRHALMVGWRVRQALWLTHRDLRRILGKAAVERDWPREKLAQRLRKSDQLVRTYLFALRDVAQYRVYQRLFSLWHVLHVPLVYMLVISGVVHVIAVHMY</sequence>
<feature type="transmembrane region" description="Helical" evidence="1">
    <location>
        <begin position="41"/>
        <end position="59"/>
    </location>
</feature>
<accession>A0A1F6T773</accession>
<reference evidence="2 3" key="1">
    <citation type="journal article" date="2016" name="Nat. Commun.">
        <title>Thousands of microbial genomes shed light on interconnected biogeochemical processes in an aquifer system.</title>
        <authorList>
            <person name="Anantharaman K."/>
            <person name="Brown C.T."/>
            <person name="Hug L.A."/>
            <person name="Sharon I."/>
            <person name="Castelle C.J."/>
            <person name="Probst A.J."/>
            <person name="Thomas B.C."/>
            <person name="Singh A."/>
            <person name="Wilkins M.J."/>
            <person name="Karaoz U."/>
            <person name="Brodie E.L."/>
            <person name="Williams K.H."/>
            <person name="Hubbard S.S."/>
            <person name="Banfield J.F."/>
        </authorList>
    </citation>
    <scope>NUCLEOTIDE SEQUENCE [LARGE SCALE GENOMIC DNA]</scope>
</reference>
<organism evidence="2 3">
    <name type="scientific">Candidatus Muproteobacteria bacterium RBG_16_62_13</name>
    <dbReference type="NCBI Taxonomy" id="1817756"/>
    <lineage>
        <taxon>Bacteria</taxon>
        <taxon>Pseudomonadati</taxon>
        <taxon>Pseudomonadota</taxon>
        <taxon>Candidatus Muproteobacteria</taxon>
    </lineage>
</organism>
<feature type="transmembrane region" description="Helical" evidence="1">
    <location>
        <begin position="80"/>
        <end position="101"/>
    </location>
</feature>
<evidence type="ECO:0000256" key="1">
    <source>
        <dbReference type="SAM" id="Phobius"/>
    </source>
</evidence>
<dbReference type="EMBL" id="MFSQ01000044">
    <property type="protein sequence ID" value="OGI40987.1"/>
    <property type="molecule type" value="Genomic_DNA"/>
</dbReference>
<dbReference type="STRING" id="1817756.A2140_02300"/>
<feature type="transmembrane region" description="Helical" evidence="1">
    <location>
        <begin position="258"/>
        <end position="280"/>
    </location>
</feature>
<keyword evidence="1" id="KW-0472">Membrane</keyword>
<comment type="caution">
    <text evidence="2">The sequence shown here is derived from an EMBL/GenBank/DDBJ whole genome shotgun (WGS) entry which is preliminary data.</text>
</comment>
<evidence type="ECO:0000313" key="3">
    <source>
        <dbReference type="Proteomes" id="UP000178379"/>
    </source>
</evidence>
<evidence type="ECO:0000313" key="2">
    <source>
        <dbReference type="EMBL" id="OGI40987.1"/>
    </source>
</evidence>
<gene>
    <name evidence="2" type="ORF">A2140_02300</name>
</gene>